<dbReference type="EMBL" id="BPLF01000001">
    <property type="protein sequence ID" value="GIX61993.1"/>
    <property type="molecule type" value="Genomic_DNA"/>
</dbReference>
<proteinExistence type="predicted"/>
<keyword evidence="1" id="KW-0472">Membrane</keyword>
<evidence type="ECO:0000313" key="2">
    <source>
        <dbReference type="EMBL" id="GIX61993.1"/>
    </source>
</evidence>
<reference evidence="2 3" key="1">
    <citation type="submission" date="2021-06" db="EMBL/GenBank/DDBJ databases">
        <title>Genome sequence of Babesia caballi.</title>
        <authorList>
            <person name="Yamagishi J."/>
            <person name="Kidaka T."/>
            <person name="Ochi A."/>
        </authorList>
    </citation>
    <scope>NUCLEOTIDE SEQUENCE [LARGE SCALE GENOMIC DNA]</scope>
    <source>
        <strain evidence="2">USDA-D6B2</strain>
    </source>
</reference>
<keyword evidence="2" id="KW-0456">Lyase</keyword>
<keyword evidence="1" id="KW-0812">Transmembrane</keyword>
<comment type="caution">
    <text evidence="2">The sequence shown here is derived from an EMBL/GenBank/DDBJ whole genome shotgun (WGS) entry which is preliminary data.</text>
</comment>
<accession>A0AAV4LP80</accession>
<sequence length="331" mass="36092">MRGQEPLAVEVRSQGSTAQCHGVPPTAVFMTPPVDVGKCLVVEGEAAEEYLGADSDIVGIGLITLVPRLVILLLKRLHEGVFAGGEDGLDDAGFGINGTNGTINIIYLILNITVVWIIGSIGGLELFAEICKFLTNIMAIIRRPFIEDPLEVLANFLSNISGPSLTLNGTAKRLKGCSNVNQKALNITPFNLIKIVRNTAGHLLQPRSSATILIVKLLESVVDAFEIALIPLIFQITMPLTPLQHPYSKRYGRVAQPMRRNVRRRDASAGDFTNVTRNKTGTIIPNELLKSLGQLANQFPIIKRFPNLCNLCTKVVINTFNFSKKLLNLFG</sequence>
<gene>
    <name evidence="2" type="ORF">BcabD6B2_14280</name>
</gene>
<evidence type="ECO:0000313" key="3">
    <source>
        <dbReference type="Proteomes" id="UP001497744"/>
    </source>
</evidence>
<dbReference type="GO" id="GO:0016829">
    <property type="term" value="F:lyase activity"/>
    <property type="evidence" value="ECO:0007669"/>
    <property type="project" value="UniProtKB-KW"/>
</dbReference>
<keyword evidence="1" id="KW-1133">Transmembrane helix</keyword>
<organism evidence="2 3">
    <name type="scientific">Babesia caballi</name>
    <dbReference type="NCBI Taxonomy" id="5871"/>
    <lineage>
        <taxon>Eukaryota</taxon>
        <taxon>Sar</taxon>
        <taxon>Alveolata</taxon>
        <taxon>Apicomplexa</taxon>
        <taxon>Aconoidasida</taxon>
        <taxon>Piroplasmida</taxon>
        <taxon>Babesiidae</taxon>
        <taxon>Babesia</taxon>
    </lineage>
</organism>
<evidence type="ECO:0000256" key="1">
    <source>
        <dbReference type="SAM" id="Phobius"/>
    </source>
</evidence>
<dbReference type="GeneID" id="94193476"/>
<name>A0AAV4LP80_BABCB</name>
<dbReference type="Proteomes" id="UP001497744">
    <property type="component" value="Unassembled WGS sequence"/>
</dbReference>
<dbReference type="RefSeq" id="XP_067714064.1">
    <property type="nucleotide sequence ID" value="XM_067857963.1"/>
</dbReference>
<protein>
    <submittedName>
        <fullName evidence="2">Hydroxymethylglutaryl-CoA lyase</fullName>
    </submittedName>
</protein>
<feature type="transmembrane region" description="Helical" evidence="1">
    <location>
        <begin position="105"/>
        <end position="128"/>
    </location>
</feature>
<dbReference type="AlphaFoldDB" id="A0AAV4LP80"/>
<keyword evidence="3" id="KW-1185">Reference proteome</keyword>